<reference evidence="2" key="1">
    <citation type="submission" date="2021-05" db="EMBL/GenBank/DDBJ databases">
        <authorList>
            <person name="Stam R."/>
        </authorList>
    </citation>
    <scope>NUCLEOTIDE SEQUENCE</scope>
    <source>
        <strain evidence="2">CS162</strain>
    </source>
</reference>
<dbReference type="Proteomes" id="UP000676310">
    <property type="component" value="Unassembled WGS sequence"/>
</dbReference>
<name>A0A8J2N4Z4_9PLEO</name>
<dbReference type="EMBL" id="CAJRGZ010000030">
    <property type="protein sequence ID" value="CAG5184989.1"/>
    <property type="molecule type" value="Genomic_DNA"/>
</dbReference>
<dbReference type="Gene3D" id="3.30.710.10">
    <property type="entry name" value="Potassium Channel Kv1.1, Chain A"/>
    <property type="match status" value="1"/>
</dbReference>
<organism evidence="2 3">
    <name type="scientific">Alternaria atra</name>
    <dbReference type="NCBI Taxonomy" id="119953"/>
    <lineage>
        <taxon>Eukaryota</taxon>
        <taxon>Fungi</taxon>
        <taxon>Dikarya</taxon>
        <taxon>Ascomycota</taxon>
        <taxon>Pezizomycotina</taxon>
        <taxon>Dothideomycetes</taxon>
        <taxon>Pleosporomycetidae</taxon>
        <taxon>Pleosporales</taxon>
        <taxon>Pleosporineae</taxon>
        <taxon>Pleosporaceae</taxon>
        <taxon>Alternaria</taxon>
        <taxon>Alternaria sect. Ulocladioides</taxon>
    </lineage>
</organism>
<evidence type="ECO:0000313" key="2">
    <source>
        <dbReference type="EMBL" id="CAG5184989.1"/>
    </source>
</evidence>
<accession>A0A8J2N4Z4</accession>
<evidence type="ECO:0008006" key="4">
    <source>
        <dbReference type="Google" id="ProtNLM"/>
    </source>
</evidence>
<protein>
    <recommendedName>
        <fullName evidence="4">BTB domain-containing protein</fullName>
    </recommendedName>
</protein>
<keyword evidence="3" id="KW-1185">Reference proteome</keyword>
<dbReference type="RefSeq" id="XP_043174759.1">
    <property type="nucleotide sequence ID" value="XM_043318824.1"/>
</dbReference>
<feature type="region of interest" description="Disordered" evidence="1">
    <location>
        <begin position="1"/>
        <end position="23"/>
    </location>
</feature>
<evidence type="ECO:0000313" key="3">
    <source>
        <dbReference type="Proteomes" id="UP000676310"/>
    </source>
</evidence>
<gene>
    <name evidence="2" type="ORF">ALTATR162_LOCUS11182</name>
</gene>
<dbReference type="InterPro" id="IPR011333">
    <property type="entry name" value="SKP1/BTB/POZ_sf"/>
</dbReference>
<comment type="caution">
    <text evidence="2">The sequence shown here is derived from an EMBL/GenBank/DDBJ whole genome shotgun (WGS) entry which is preliminary data.</text>
</comment>
<evidence type="ECO:0000256" key="1">
    <source>
        <dbReference type="SAM" id="MobiDB-lite"/>
    </source>
</evidence>
<dbReference type="OrthoDB" id="6359816at2759"/>
<dbReference type="GeneID" id="67011426"/>
<dbReference type="AlphaFoldDB" id="A0A8J2N4Z4"/>
<proteinExistence type="predicted"/>
<sequence>MNQQDRKRAFGKAFNGTSNLSSHPHRKALCSVVASAVASTPQIFYTPAFSFGSDKENVIQFFSIQDESNKPSDDLRNHLPLAPRISSLRSLSELQLGSNGFERSYTTSEDHDSGSFPGQVLEAYPPAPGLVIFEDPDTAAIPSPVSHIGPLTPSALHFQSLSLLDPPRRHLPDLTLQSAIDINATRTSVFVMQSIDLRYCFSHILKDDVMIFFDKGKQVMKIDKYLLCTESRFFAPMLDGPSVEGQTCCIRVRDDFPYAIAAMICYIEDGIYTFNPNMRLEYANITLLDLHVHAYIVGNKYDVAKLCDHAIGEYINIARMVLSMGITPGEDPTDFSDHTVNGDHKYPDASPVSSVLNSFLDSLVLIWRNTLDVTDMLRQAVLELLKPHINQLMRLKFFQVLMMEMVGFGDDLMHSLAEDGFDIQAFPVAGGLQQKIRVKFGSVWNMAGVC</sequence>